<dbReference type="InterPro" id="IPR029055">
    <property type="entry name" value="Ntn_hydrolases_N"/>
</dbReference>
<protein>
    <submittedName>
        <fullName evidence="4">Penicillin amidase</fullName>
        <ecNumber evidence="4">3.5.1.11</ecNumber>
    </submittedName>
</protein>
<comment type="caution">
    <text evidence="4">The sequence shown here is derived from an EMBL/GenBank/DDBJ whole genome shotgun (WGS) entry which is preliminary data.</text>
</comment>
<dbReference type="OrthoDB" id="9794717at2"/>
<dbReference type="EMBL" id="ABIK02000015">
    <property type="protein sequence ID" value="EDS73676.1"/>
    <property type="molecule type" value="Genomic_DNA"/>
</dbReference>
<feature type="domain" description="Choloylglycine hydrolase/NAAA C-terminal" evidence="3">
    <location>
        <begin position="5"/>
        <end position="316"/>
    </location>
</feature>
<reference evidence="4" key="1">
    <citation type="submission" date="2008-02" db="EMBL/GenBank/DDBJ databases">
        <authorList>
            <person name="Fulton L."/>
            <person name="Clifton S."/>
            <person name="Fulton B."/>
            <person name="Xu J."/>
            <person name="Minx P."/>
            <person name="Pepin K.H."/>
            <person name="Johnson M."/>
            <person name="Thiruvilangam P."/>
            <person name="Bhonagiri V."/>
            <person name="Nash W.E."/>
            <person name="Mardis E.R."/>
            <person name="Wilson R.K."/>
        </authorList>
    </citation>
    <scope>NUCLEOTIDE SEQUENCE [LARGE SCALE GENOMIC DNA]</scope>
    <source>
        <strain evidence="4">DSM 1552</strain>
    </source>
</reference>
<keyword evidence="5" id="KW-1185">Reference proteome</keyword>
<dbReference type="AlphaFoldDB" id="B1C4T2"/>
<dbReference type="Proteomes" id="UP000004910">
    <property type="component" value="Unassembled WGS sequence"/>
</dbReference>
<evidence type="ECO:0000313" key="5">
    <source>
        <dbReference type="Proteomes" id="UP000004910"/>
    </source>
</evidence>
<dbReference type="eggNOG" id="COG3049">
    <property type="taxonomic scope" value="Bacteria"/>
</dbReference>
<accession>B1C4T2</accession>
<dbReference type="GO" id="GO:0008953">
    <property type="term" value="F:penicillin amidase activity"/>
    <property type="evidence" value="ECO:0007669"/>
    <property type="project" value="UniProtKB-EC"/>
</dbReference>
<organism evidence="4 5">
    <name type="scientific">Thomasclavelia spiroformis DSM 1552</name>
    <dbReference type="NCBI Taxonomy" id="428126"/>
    <lineage>
        <taxon>Bacteria</taxon>
        <taxon>Bacillati</taxon>
        <taxon>Bacillota</taxon>
        <taxon>Erysipelotrichia</taxon>
        <taxon>Erysipelotrichales</taxon>
        <taxon>Coprobacillaceae</taxon>
        <taxon>Thomasclavelia</taxon>
    </lineage>
</organism>
<dbReference type="PANTHER" id="PTHR35527:SF2">
    <property type="entry name" value="HYDROLASE"/>
    <property type="match status" value="1"/>
</dbReference>
<dbReference type="Gene3D" id="3.60.60.10">
    <property type="entry name" value="Penicillin V Acylase, Chain A"/>
    <property type="match status" value="1"/>
</dbReference>
<dbReference type="EC" id="3.5.1.11" evidence="4"/>
<dbReference type="InterPro" id="IPR052193">
    <property type="entry name" value="Peptidase_C59"/>
</dbReference>
<name>B1C4T2_9FIRM</name>
<dbReference type="GeneID" id="94016531"/>
<dbReference type="HOGENOM" id="CLU_045206_1_0_9"/>
<evidence type="ECO:0000256" key="1">
    <source>
        <dbReference type="ARBA" id="ARBA00006625"/>
    </source>
</evidence>
<dbReference type="STRING" id="428126.CLOSPI_02101"/>
<dbReference type="RefSeq" id="WP_004610567.1">
    <property type="nucleotide sequence ID" value="NZ_CP102275.1"/>
</dbReference>
<dbReference type="PANTHER" id="PTHR35527">
    <property type="entry name" value="CHOLOYLGLYCINE HYDROLASE"/>
    <property type="match status" value="1"/>
</dbReference>
<evidence type="ECO:0000256" key="2">
    <source>
        <dbReference type="ARBA" id="ARBA00022801"/>
    </source>
</evidence>
<proteinExistence type="inferred from homology"/>
<keyword evidence="2 4" id="KW-0378">Hydrolase</keyword>
<dbReference type="SUPFAM" id="SSF56235">
    <property type="entry name" value="N-terminal nucleophile aminohydrolases (Ntn hydrolases)"/>
    <property type="match status" value="1"/>
</dbReference>
<comment type="similarity">
    <text evidence="1">Belongs to the peptidase C59 family.</text>
</comment>
<dbReference type="InterPro" id="IPR029132">
    <property type="entry name" value="CBAH/NAAA_C"/>
</dbReference>
<evidence type="ECO:0000259" key="3">
    <source>
        <dbReference type="Pfam" id="PF02275"/>
    </source>
</evidence>
<reference evidence="4" key="2">
    <citation type="submission" date="2014-06" db="EMBL/GenBank/DDBJ databases">
        <title>Draft genome sequence of Clostridium spiroforme (DSM 1552).</title>
        <authorList>
            <person name="Sudarsanam P."/>
            <person name="Ley R."/>
            <person name="Guruge J."/>
            <person name="Turnbaugh P.J."/>
            <person name="Mahowald M."/>
            <person name="Liep D."/>
            <person name="Gordon J."/>
        </authorList>
    </citation>
    <scope>NUCLEOTIDE SEQUENCE</scope>
    <source>
        <strain evidence="4">DSM 1552</strain>
    </source>
</reference>
<dbReference type="CDD" id="cd00542">
    <property type="entry name" value="Ntn_PVA"/>
    <property type="match status" value="1"/>
</dbReference>
<dbReference type="Pfam" id="PF02275">
    <property type="entry name" value="CBAH"/>
    <property type="match status" value="1"/>
</dbReference>
<gene>
    <name evidence="4" type="ORF">CLOSPI_02101</name>
</gene>
<sequence>MKASCSSFTCQSADGKHFLGRTYDEYGDISANKVSIIPRGYEISLTFMGNKENNKQIVKYAIVGMNVDMFDTPFLTEGMNEHGLMISLLFFPHFTQYNSKSNAEYDVNLGLLLPFVLGKCKNIEEAVALLQKINPVDEPESQMELPCHYLISDKTGESIVVEPLADGLKIYRNEMGVLTNSPTYEWHKINLRNYLGISNLAKETQVVNGYKIEELGEGTGYLGIPGDYTPVSRFVRLAFSKNYMPEPQNEIDAVNKMFNIFETVDVPEGVIYTPPLRTPYHEKTLCTSVMCSESLKYYFSTSTNCRICCVDLNKAMNNNSKELINIDIPFEQDILTLN</sequence>
<evidence type="ECO:0000313" key="4">
    <source>
        <dbReference type="EMBL" id="EDS73676.1"/>
    </source>
</evidence>